<reference evidence="11" key="1">
    <citation type="submission" date="2025-08" db="UniProtKB">
        <authorList>
            <consortium name="RefSeq"/>
        </authorList>
    </citation>
    <scope>IDENTIFICATION</scope>
</reference>
<dbReference type="PANTHER" id="PTHR16742:SF1">
    <property type="entry name" value="CYLICIN-1"/>
    <property type="match status" value="1"/>
</dbReference>
<gene>
    <name evidence="11" type="primary">Cylc1</name>
</gene>
<feature type="compositionally biased region" description="Pro residues" evidence="8">
    <location>
        <begin position="621"/>
        <end position="630"/>
    </location>
</feature>
<evidence type="ECO:0000256" key="2">
    <source>
        <dbReference type="ARBA" id="ARBA00022490"/>
    </source>
</evidence>
<comment type="subcellular location">
    <subcellularLocation>
        <location evidence="7">Cytoplasm</location>
        <location evidence="7">Cytoskeleton</location>
        <location evidence="7">Perinuclear theca</location>
        <location evidence="7">Calyx</location>
    </subcellularLocation>
</comment>
<feature type="compositionally biased region" description="Basic and acidic residues" evidence="8">
    <location>
        <begin position="493"/>
        <end position="512"/>
    </location>
</feature>
<feature type="region of interest" description="Disordered" evidence="8">
    <location>
        <begin position="218"/>
        <end position="242"/>
    </location>
</feature>
<evidence type="ECO:0000256" key="8">
    <source>
        <dbReference type="SAM" id="MobiDB-lite"/>
    </source>
</evidence>
<evidence type="ECO:0000256" key="1">
    <source>
        <dbReference type="ARBA" id="ARBA00022473"/>
    </source>
</evidence>
<dbReference type="RefSeq" id="XP_005366774.2">
    <property type="nucleotide sequence ID" value="XM_005366717.2"/>
</dbReference>
<dbReference type="GeneID" id="101989717"/>
<keyword evidence="4" id="KW-0221">Differentiation</keyword>
<feature type="compositionally biased region" description="Basic and acidic residues" evidence="8">
    <location>
        <begin position="459"/>
        <end position="484"/>
    </location>
</feature>
<evidence type="ECO:0000259" key="9">
    <source>
        <dbReference type="Pfam" id="PF15241"/>
    </source>
</evidence>
<organism evidence="10 11">
    <name type="scientific">Microtus ochrogaster</name>
    <name type="common">Prairie vole</name>
    <dbReference type="NCBI Taxonomy" id="79684"/>
    <lineage>
        <taxon>Eukaryota</taxon>
        <taxon>Metazoa</taxon>
        <taxon>Chordata</taxon>
        <taxon>Craniata</taxon>
        <taxon>Vertebrata</taxon>
        <taxon>Euteleostomi</taxon>
        <taxon>Mammalia</taxon>
        <taxon>Eutheria</taxon>
        <taxon>Euarchontoglires</taxon>
        <taxon>Glires</taxon>
        <taxon>Rodentia</taxon>
        <taxon>Myomorpha</taxon>
        <taxon>Muroidea</taxon>
        <taxon>Cricetidae</taxon>
        <taxon>Arvicolinae</taxon>
        <taxon>Microtus</taxon>
    </lineage>
</organism>
<evidence type="ECO:0000256" key="6">
    <source>
        <dbReference type="ARBA" id="ARBA00023212"/>
    </source>
</evidence>
<feature type="compositionally biased region" description="Basic and acidic residues" evidence="8">
    <location>
        <begin position="366"/>
        <end position="386"/>
    </location>
</feature>
<feature type="region of interest" description="Disordered" evidence="8">
    <location>
        <begin position="1"/>
        <end position="22"/>
    </location>
</feature>
<feature type="domain" description="Cylicin N-terminal" evidence="9">
    <location>
        <begin position="26"/>
        <end position="121"/>
    </location>
</feature>
<feature type="compositionally biased region" description="Basic and acidic residues" evidence="8">
    <location>
        <begin position="293"/>
        <end position="326"/>
    </location>
</feature>
<evidence type="ECO:0000256" key="5">
    <source>
        <dbReference type="ARBA" id="ARBA00022871"/>
    </source>
</evidence>
<keyword evidence="10" id="KW-1185">Reference proteome</keyword>
<dbReference type="PANTHER" id="PTHR16742">
    <property type="entry name" value="CYCLICIN"/>
    <property type="match status" value="1"/>
</dbReference>
<feature type="compositionally biased region" description="Basic and acidic residues" evidence="8">
    <location>
        <begin position="422"/>
        <end position="437"/>
    </location>
</feature>
<feature type="compositionally biased region" description="Basic and acidic residues" evidence="8">
    <location>
        <begin position="578"/>
        <end position="598"/>
    </location>
</feature>
<name>A0ABM0LID5_MICOH</name>
<dbReference type="InterPro" id="IPR029354">
    <property type="entry name" value="Cylicin_N"/>
</dbReference>
<dbReference type="InterPro" id="IPR026189">
    <property type="entry name" value="CYLC"/>
</dbReference>
<evidence type="ECO:0000313" key="11">
    <source>
        <dbReference type="RefSeq" id="XP_005366774.2"/>
    </source>
</evidence>
<keyword evidence="6" id="KW-0206">Cytoskeleton</keyword>
<evidence type="ECO:0000313" key="10">
    <source>
        <dbReference type="Proteomes" id="UP000694915"/>
    </source>
</evidence>
<keyword evidence="1" id="KW-0217">Developmental protein</keyword>
<feature type="compositionally biased region" description="Basic and acidic residues" evidence="8">
    <location>
        <begin position="522"/>
        <end position="534"/>
    </location>
</feature>
<evidence type="ECO:0000256" key="7">
    <source>
        <dbReference type="ARBA" id="ARBA00049644"/>
    </source>
</evidence>
<evidence type="ECO:0000256" key="3">
    <source>
        <dbReference type="ARBA" id="ARBA00022737"/>
    </source>
</evidence>
<keyword evidence="5" id="KW-0744">Spermatogenesis</keyword>
<sequence length="642" mass="72757">MSLSKVNKEKLTNEDAETSSSTCRLELNTTTYDDHVLIGQKTEKWNQENTKIPLPDIKKGSGSSELQIAVPRQEKRIIEKGQKTTTIWINQCFQELFLKPPFSLAFLMQAPFEYLYNPQSNYIMAETRKSKDDKRTTLKKNSKEKLSSSAINLEPKKMITDGKPEINNAEKISSKLSHKSELFKKPNATSETNLESNNSQITMEMDSRIDDKDLMNSKETNDEATFWKDNPNTDSKTRSKEFSDNTLACINTSNMDLMLLLNKFKDEPTKPEEWSRNYSQNNAKKPVKKGGKKEKDSDLDSGDSKDAKKEGKKKEKKEPRKKKDTESTGDESGDSKDAKKESKKDKKEKKEVKKKKNTDSTDAESGDSKDSKKDKKEKNADKKGSESTDVESVDLKGEKKEKRRLKKDYKKDAFYTDSESDAETKKDKRNEKKENKANRKKPIKDALSTDADSEYESDPTVKKGEKKDKKITKKGEKKDAKKPVDSTASESEIEVKKEKKEAMKDSGKDIRSYTDSASDGSSKADIRRAVRPSDTESEGSLVFKVIKTTDDSDATSTDSKKLTSEQKTGFRASSKKTTFRESGERDTSGRIPSSRERLPFPPCEPLRTSPKPKRVCQCKVAPPPPKPRYAPLPEAKWIHKLL</sequence>
<feature type="compositionally biased region" description="Basic and acidic residues" evidence="8">
    <location>
        <begin position="333"/>
        <end position="351"/>
    </location>
</feature>
<protein>
    <submittedName>
        <fullName evidence="11">Cylicin-1</fullName>
    </submittedName>
</protein>
<accession>A0ABM0LID5</accession>
<dbReference type="Pfam" id="PF15241">
    <property type="entry name" value="Cylicin_N"/>
    <property type="match status" value="1"/>
</dbReference>
<feature type="region of interest" description="Disordered" evidence="8">
    <location>
        <begin position="269"/>
        <end position="630"/>
    </location>
</feature>
<feature type="compositionally biased region" description="Basic and acidic residues" evidence="8">
    <location>
        <begin position="1"/>
        <end position="13"/>
    </location>
</feature>
<evidence type="ECO:0000256" key="4">
    <source>
        <dbReference type="ARBA" id="ARBA00022782"/>
    </source>
</evidence>
<proteinExistence type="predicted"/>
<dbReference type="Proteomes" id="UP000694915">
    <property type="component" value="Unplaced"/>
</dbReference>
<keyword evidence="2" id="KW-0963">Cytoplasm</keyword>
<keyword evidence="3" id="KW-0677">Repeat</keyword>